<organism evidence="2 3">
    <name type="scientific">Tilletiopsis washingtonensis</name>
    <dbReference type="NCBI Taxonomy" id="58919"/>
    <lineage>
        <taxon>Eukaryota</taxon>
        <taxon>Fungi</taxon>
        <taxon>Dikarya</taxon>
        <taxon>Basidiomycota</taxon>
        <taxon>Ustilaginomycotina</taxon>
        <taxon>Exobasidiomycetes</taxon>
        <taxon>Entylomatales</taxon>
        <taxon>Entylomatales incertae sedis</taxon>
        <taxon>Tilletiopsis</taxon>
    </lineage>
</organism>
<dbReference type="RefSeq" id="XP_025601225.1">
    <property type="nucleotide sequence ID" value="XM_025741476.1"/>
</dbReference>
<dbReference type="AlphaFoldDB" id="A0A316ZI54"/>
<evidence type="ECO:0000313" key="3">
    <source>
        <dbReference type="Proteomes" id="UP000245946"/>
    </source>
</evidence>
<evidence type="ECO:0000256" key="1">
    <source>
        <dbReference type="SAM" id="MobiDB-lite"/>
    </source>
</evidence>
<dbReference type="EMBL" id="KZ819284">
    <property type="protein sequence ID" value="PWO00947.1"/>
    <property type="molecule type" value="Genomic_DNA"/>
</dbReference>
<sequence length="99" mass="10752">MYIEALGRAPSVPHEGWPLAARPTQPRRGASSHHRNRSSTGTIHAAASSPVKGEAAGTEAPAPPPWTPASLADVLYGQSRHRRAHGARRRRTLAWDRCF</sequence>
<gene>
    <name evidence="2" type="ORF">FA09DRAFT_327658</name>
</gene>
<keyword evidence="3" id="KW-1185">Reference proteome</keyword>
<reference evidence="2 3" key="1">
    <citation type="journal article" date="2018" name="Mol. Biol. Evol.">
        <title>Broad Genomic Sampling Reveals a Smut Pathogenic Ancestry of the Fungal Clade Ustilaginomycotina.</title>
        <authorList>
            <person name="Kijpornyongpan T."/>
            <person name="Mondo S.J."/>
            <person name="Barry K."/>
            <person name="Sandor L."/>
            <person name="Lee J."/>
            <person name="Lipzen A."/>
            <person name="Pangilinan J."/>
            <person name="LaButti K."/>
            <person name="Hainaut M."/>
            <person name="Henrissat B."/>
            <person name="Grigoriev I.V."/>
            <person name="Spatafora J.W."/>
            <person name="Aime M.C."/>
        </authorList>
    </citation>
    <scope>NUCLEOTIDE SEQUENCE [LARGE SCALE GENOMIC DNA]</scope>
    <source>
        <strain evidence="2 3">MCA 4186</strain>
    </source>
</reference>
<evidence type="ECO:0000313" key="2">
    <source>
        <dbReference type="EMBL" id="PWO00947.1"/>
    </source>
</evidence>
<dbReference type="GeneID" id="37269020"/>
<feature type="region of interest" description="Disordered" evidence="1">
    <location>
        <begin position="1"/>
        <end position="71"/>
    </location>
</feature>
<proteinExistence type="predicted"/>
<protein>
    <submittedName>
        <fullName evidence="2">Uncharacterized protein</fullName>
    </submittedName>
</protein>
<dbReference type="Proteomes" id="UP000245946">
    <property type="component" value="Unassembled WGS sequence"/>
</dbReference>
<name>A0A316ZI54_9BASI</name>
<accession>A0A316ZI54</accession>